<evidence type="ECO:0000256" key="6">
    <source>
        <dbReference type="ARBA" id="ARBA00023034"/>
    </source>
</evidence>
<dbReference type="AlphaFoldDB" id="A0A6J2XZ33"/>
<dbReference type="PANTHER" id="PTHR12961">
    <property type="entry name" value="CONSERVED OLIGOMERIC GOLGI COMPLEX COMPONENT 2"/>
    <property type="match status" value="1"/>
</dbReference>
<dbReference type="Proteomes" id="UP000504635">
    <property type="component" value="Unplaced"/>
</dbReference>
<proteinExistence type="inferred from homology"/>
<reference evidence="12" key="1">
    <citation type="submission" date="2025-08" db="UniProtKB">
        <authorList>
            <consortium name="RefSeq"/>
        </authorList>
    </citation>
    <scope>IDENTIFICATION</scope>
    <source>
        <tissue evidence="12">Gonads</tissue>
    </source>
</reference>
<dbReference type="GO" id="GO:0007030">
    <property type="term" value="P:Golgi organization"/>
    <property type="evidence" value="ECO:0007669"/>
    <property type="project" value="InterPro"/>
</dbReference>
<dbReference type="GO" id="GO:0015031">
    <property type="term" value="P:protein transport"/>
    <property type="evidence" value="ECO:0007669"/>
    <property type="project" value="UniProtKB-KW"/>
</dbReference>
<dbReference type="RefSeq" id="XP_030755939.1">
    <property type="nucleotide sequence ID" value="XM_030900079.1"/>
</dbReference>
<comment type="similarity">
    <text evidence="2">Belongs to the COG2 family.</text>
</comment>
<evidence type="ECO:0000256" key="4">
    <source>
        <dbReference type="ARBA" id="ARBA00022448"/>
    </source>
</evidence>
<keyword evidence="5" id="KW-0653">Protein transport</keyword>
<feature type="domain" description="COG complex component COG2 C-terminal" evidence="10">
    <location>
        <begin position="349"/>
        <end position="645"/>
    </location>
</feature>
<evidence type="ECO:0000313" key="11">
    <source>
        <dbReference type="Proteomes" id="UP000504635"/>
    </source>
</evidence>
<dbReference type="OrthoDB" id="332281at2759"/>
<evidence type="ECO:0000256" key="1">
    <source>
        <dbReference type="ARBA" id="ARBA00004395"/>
    </source>
</evidence>
<dbReference type="Pfam" id="PF06148">
    <property type="entry name" value="COG2_N"/>
    <property type="match status" value="1"/>
</dbReference>
<dbReference type="Pfam" id="PF12022">
    <property type="entry name" value="COG2_C"/>
    <property type="match status" value="1"/>
</dbReference>
<dbReference type="InParanoid" id="A0A6J2XZ33"/>
<keyword evidence="7" id="KW-0472">Membrane</keyword>
<keyword evidence="11" id="KW-1185">Reference proteome</keyword>
<feature type="domain" description="Conserved oligomeric Golgi complex subunit 2 N-terminal" evidence="9">
    <location>
        <begin position="10"/>
        <end position="79"/>
    </location>
</feature>
<dbReference type="InterPro" id="IPR009316">
    <property type="entry name" value="COG2"/>
</dbReference>
<evidence type="ECO:0000256" key="3">
    <source>
        <dbReference type="ARBA" id="ARBA00020977"/>
    </source>
</evidence>
<evidence type="ECO:0000256" key="8">
    <source>
        <dbReference type="ARBA" id="ARBA00031344"/>
    </source>
</evidence>
<accession>A0A6J2XZ33</accession>
<dbReference type="InterPro" id="IPR024603">
    <property type="entry name" value="COG_complex_COG2_C"/>
</dbReference>
<dbReference type="GO" id="GO:0017119">
    <property type="term" value="C:Golgi transport complex"/>
    <property type="evidence" value="ECO:0007669"/>
    <property type="project" value="TreeGrafter"/>
</dbReference>
<dbReference type="GO" id="GO:0006891">
    <property type="term" value="P:intra-Golgi vesicle-mediated transport"/>
    <property type="evidence" value="ECO:0007669"/>
    <property type="project" value="TreeGrafter"/>
</dbReference>
<dbReference type="GO" id="GO:0000139">
    <property type="term" value="C:Golgi membrane"/>
    <property type="evidence" value="ECO:0007669"/>
    <property type="project" value="UniProtKB-SubCell"/>
</dbReference>
<dbReference type="FunCoup" id="A0A6J2XZ33">
    <property type="interactions" value="2045"/>
</dbReference>
<dbReference type="GeneID" id="115882184"/>
<gene>
    <name evidence="12" type="primary">LOC115882184</name>
</gene>
<protein>
    <recommendedName>
        <fullName evidence="3">Conserved oligomeric Golgi complex subunit 2</fullName>
    </recommendedName>
    <alternativeName>
        <fullName evidence="8">Component of oligomeric Golgi complex 2</fullName>
    </alternativeName>
</protein>
<evidence type="ECO:0000259" key="9">
    <source>
        <dbReference type="Pfam" id="PF06148"/>
    </source>
</evidence>
<comment type="subcellular location">
    <subcellularLocation>
        <location evidence="1">Golgi apparatus membrane</location>
        <topology evidence="1">Peripheral membrane protein</topology>
    </subcellularLocation>
</comment>
<dbReference type="CTD" id="22796"/>
<organism evidence="11 12">
    <name type="scientific">Sitophilus oryzae</name>
    <name type="common">Rice weevil</name>
    <name type="synonym">Curculio oryzae</name>
    <dbReference type="NCBI Taxonomy" id="7048"/>
    <lineage>
        <taxon>Eukaryota</taxon>
        <taxon>Metazoa</taxon>
        <taxon>Ecdysozoa</taxon>
        <taxon>Arthropoda</taxon>
        <taxon>Hexapoda</taxon>
        <taxon>Insecta</taxon>
        <taxon>Pterygota</taxon>
        <taxon>Neoptera</taxon>
        <taxon>Endopterygota</taxon>
        <taxon>Coleoptera</taxon>
        <taxon>Polyphaga</taxon>
        <taxon>Cucujiformia</taxon>
        <taxon>Curculionidae</taxon>
        <taxon>Dryophthorinae</taxon>
        <taxon>Sitophilus</taxon>
    </lineage>
</organism>
<dbReference type="KEGG" id="soy:115882184"/>
<sequence length="673" mass="78393">MDTVEEASWKETFFKTNFSVDQSLADFTQKTDLESLRRYLKSYGTELQLEMSDILKNETEAIVNLAEYLTNLNSKIDNLSIPISQLSEEIKNLYELIKSVEGSFDSMMSEIKNNNLKQNHIHLKLGIVSSCLYVNLILEAVEKDLYKNLDTLERIVNKFSFQKVYLCELSLLTPEIQQISANVEEKLVANINKCLLSGLKDEDKDILLKCLRMYVNLQKEQEAYNTFQLNILRPELQPLFTQRYLERSGQDLEKIYSEVRAILHGKTDLLSEIIKENPELCSFNFILKSFWVEFDKQSTAGLSYITAPGNPELFQKRFISTFKLIKYIAEKSGNKDLVSKDESFQNNLKRFNLPVYFEIKFQQIAGNFESEIYNTSLNNIYLHNNDHFCTLKPSLALFKATQSCFHSNVYIDQLADQFIKLSLMLLSRYIKLIDQVRVSIPVETDKEQIDNFIIHCLFDLNAIGEQLAPRYRDVSDVDKTIFSIVNQNIWNILPKVFQQNEKVILSYKLVLEEYLIDTKNNECNTQLQNVTAIPRLYRRTNRNPPKEASAYMVNTVKPILHFYDKFRPKLGQELDEILNKIIIKTTDHYLSLVQEVLSSVCKTEESLRRLKSRALNKTSNDEMAQHQTDTITDETKIREQIKYDVGYFCDKFYPLAIPSTRQAMETLKREVCK</sequence>
<evidence type="ECO:0000313" key="12">
    <source>
        <dbReference type="RefSeq" id="XP_030755939.1"/>
    </source>
</evidence>
<dbReference type="PANTHER" id="PTHR12961:SF0">
    <property type="entry name" value="CONSERVED OLIGOMERIC GOLGI COMPLEX SUBUNIT 2"/>
    <property type="match status" value="1"/>
</dbReference>
<dbReference type="InterPro" id="IPR024602">
    <property type="entry name" value="COG_su2_N"/>
</dbReference>
<evidence type="ECO:0000259" key="10">
    <source>
        <dbReference type="Pfam" id="PF12022"/>
    </source>
</evidence>
<keyword evidence="4" id="KW-0813">Transport</keyword>
<name>A0A6J2XZ33_SITOR</name>
<evidence type="ECO:0000256" key="5">
    <source>
        <dbReference type="ARBA" id="ARBA00022927"/>
    </source>
</evidence>
<keyword evidence="6" id="KW-0333">Golgi apparatus</keyword>
<evidence type="ECO:0000256" key="7">
    <source>
        <dbReference type="ARBA" id="ARBA00023136"/>
    </source>
</evidence>
<evidence type="ECO:0000256" key="2">
    <source>
        <dbReference type="ARBA" id="ARBA00007603"/>
    </source>
</evidence>